<feature type="region of interest" description="Disordered" evidence="4">
    <location>
        <begin position="838"/>
        <end position="914"/>
    </location>
</feature>
<dbReference type="EMBL" id="NAJN01001558">
    <property type="protein sequence ID" value="TKA62468.1"/>
    <property type="molecule type" value="Genomic_DNA"/>
</dbReference>
<feature type="region of interest" description="Disordered" evidence="4">
    <location>
        <begin position="1"/>
        <end position="143"/>
    </location>
</feature>
<dbReference type="PANTHER" id="PTHR13793:SF107">
    <property type="entry name" value="BROMODOMAIN-CONTAINING PROTEIN HOMOLOG"/>
    <property type="match status" value="1"/>
</dbReference>
<dbReference type="InterPro" id="IPR050701">
    <property type="entry name" value="Histone_Mod_Regulator"/>
</dbReference>
<dbReference type="Pfam" id="PF10513">
    <property type="entry name" value="EPL1"/>
    <property type="match status" value="1"/>
</dbReference>
<evidence type="ECO:0000256" key="2">
    <source>
        <dbReference type="ARBA" id="ARBA00022771"/>
    </source>
</evidence>
<feature type="compositionally biased region" description="Low complexity" evidence="4">
    <location>
        <begin position="859"/>
        <end position="868"/>
    </location>
</feature>
<feature type="compositionally biased region" description="Basic and acidic residues" evidence="4">
    <location>
        <begin position="130"/>
        <end position="143"/>
    </location>
</feature>
<gene>
    <name evidence="6" type="ORF">B0A49_08790</name>
</gene>
<keyword evidence="1" id="KW-0479">Metal-binding</keyword>
<evidence type="ECO:0000256" key="4">
    <source>
        <dbReference type="SAM" id="MobiDB-lite"/>
    </source>
</evidence>
<protein>
    <recommendedName>
        <fullName evidence="5">PHD-type domain-containing protein</fullName>
    </recommendedName>
</protein>
<proteinExistence type="predicted"/>
<accession>A0A4U0WJ09</accession>
<dbReference type="Pfam" id="PF13832">
    <property type="entry name" value="zf-HC5HC2H_2"/>
    <property type="match status" value="1"/>
</dbReference>
<dbReference type="InterPro" id="IPR034732">
    <property type="entry name" value="EPHD"/>
</dbReference>
<evidence type="ECO:0000256" key="3">
    <source>
        <dbReference type="ARBA" id="ARBA00022833"/>
    </source>
</evidence>
<evidence type="ECO:0000313" key="7">
    <source>
        <dbReference type="Proteomes" id="UP000308768"/>
    </source>
</evidence>
<feature type="region of interest" description="Disordered" evidence="4">
    <location>
        <begin position="931"/>
        <end position="981"/>
    </location>
</feature>
<name>A0A4U0WJ09_9PEZI</name>
<feature type="region of interest" description="Disordered" evidence="4">
    <location>
        <begin position="1039"/>
        <end position="1080"/>
    </location>
</feature>
<dbReference type="STRING" id="331657.A0A4U0WJ09"/>
<dbReference type="AlphaFoldDB" id="A0A4U0WJ09"/>
<feature type="compositionally biased region" description="Basic and acidic residues" evidence="4">
    <location>
        <begin position="1039"/>
        <end position="1051"/>
    </location>
</feature>
<sequence length="1080" mass="118852">MAPIPGTPRRRVGRSSVRPRTQSENLAAPDSAPPSKRRKYVPGGPGGGGRFIDPEGNAQPVGGTGPGGYAYTGPRGRVGRMNLENGVVPPSPSTARTATYSRPRRERPPARPRYSSAAAAAQAAAQADGYKPREERSWEEFHPDLDIEADFMVFGAAEVDGTSAGEIKPSGPRDGLGQTGEVASANGASSTMDDALPPMLTTEVTSGSLLNGDAKQQAPNGTVTTPRRRPGRPPRRPESMLHGLGSPPAPRITPLPAHNPKERLNLPKPSFRKVDPFTSYEQDRSVQVNYVDRTMANVGYQESDRFEAPQKTLIRTSESFFEEDLENALSLESDGNTDQVPAGVIGRVEYDMDEQDDKWLETLNAHRKEEQVEAIKPSIFEITMTQIEKEYYALEKRIPKPNPKPPQTHRPRSSSAAAVNGEPGPGEEQDTNASGVLRGTPTCIFCPNTDGAFKQTNTLRWSHLLCAIWIPEVSLGNTTFMEPVMEVEKVPKQRWRLFYRYTMRGRRWADSQQSALAVTASQPAAVYEPLEEVTQVDDAQGTIAMGANKRKRSQLRKAGSRLPSGAPVVPHVVFTAVETSLQRFTIRKRKDYVAEACKYWTLKREARRGAALLKRLQLQMESFSSMEIARRNFAGMGAAGRPRLQRRVEFADQLQGDISQLRALCDMVKERELQKLRDVDLLREIVDTVYFPVSVLLWPILTRAQKLDEKTGAFRAGFANIQRKLEERFYTSVSTFSTELISVISSVVGLVASDAAEVHNQLNEVLPGTAAHSGLTTEQKELKRLAKRIIKAIQGPLEDATRKEAELSGKPFEKELRDLDAILENSIRSRRESLAASVLENGPEAVDREMLDRGKTPNSTESHSSSEQGSDDHGTKPPVVKPEDSNLVASQLNGWGKNGDVHTTDADAAPDAKPRIVDETTDEAVIHLQLDNHQTVAIPNGNISEGRSTDSGGAASSHRPIPVTNSEPLTPPTSEKEKDLQDPLAHGGIPWYLEPFDPIGTTIHDERWTGREVLRGMSEELSEIDDDTLQDLEDAGMEDAKARGDDGHVVEEVDDEEKAVAEKQKKKLAAKRKAARNRWG</sequence>
<feature type="compositionally biased region" description="Basic and acidic residues" evidence="4">
    <location>
        <begin position="845"/>
        <end position="855"/>
    </location>
</feature>
<evidence type="ECO:0000313" key="6">
    <source>
        <dbReference type="EMBL" id="TKA62468.1"/>
    </source>
</evidence>
<dbReference type="Gene3D" id="3.30.40.10">
    <property type="entry name" value="Zinc/RING finger domain, C3HC4 (zinc finger)"/>
    <property type="match status" value="1"/>
</dbReference>
<feature type="compositionally biased region" description="Basic and acidic residues" evidence="4">
    <location>
        <begin position="899"/>
        <end position="914"/>
    </location>
</feature>
<feature type="domain" description="PHD-type" evidence="5">
    <location>
        <begin position="440"/>
        <end position="497"/>
    </location>
</feature>
<feature type="region of interest" description="Disordered" evidence="4">
    <location>
        <begin position="162"/>
        <end position="252"/>
    </location>
</feature>
<keyword evidence="7" id="KW-1185">Reference proteome</keyword>
<dbReference type="PROSITE" id="PS51805">
    <property type="entry name" value="EPHD"/>
    <property type="match status" value="1"/>
</dbReference>
<evidence type="ECO:0000256" key="1">
    <source>
        <dbReference type="ARBA" id="ARBA00022723"/>
    </source>
</evidence>
<dbReference type="GO" id="GO:0008270">
    <property type="term" value="F:zinc ion binding"/>
    <property type="evidence" value="ECO:0007669"/>
    <property type="project" value="UniProtKB-KW"/>
</dbReference>
<comment type="caution">
    <text evidence="6">The sequence shown here is derived from an EMBL/GenBank/DDBJ whole genome shotgun (WGS) entry which is preliminary data.</text>
</comment>
<keyword evidence="3" id="KW-0862">Zinc</keyword>
<reference evidence="6 7" key="1">
    <citation type="submission" date="2017-03" db="EMBL/GenBank/DDBJ databases">
        <title>Genomes of endolithic fungi from Antarctica.</title>
        <authorList>
            <person name="Coleine C."/>
            <person name="Masonjones S."/>
            <person name="Stajich J.E."/>
        </authorList>
    </citation>
    <scope>NUCLEOTIDE SEQUENCE [LARGE SCALE GENOMIC DNA]</scope>
    <source>
        <strain evidence="6 7">CCFEE 5187</strain>
    </source>
</reference>
<dbReference type="GO" id="GO:0006357">
    <property type="term" value="P:regulation of transcription by RNA polymerase II"/>
    <property type="evidence" value="ECO:0007669"/>
    <property type="project" value="TreeGrafter"/>
</dbReference>
<dbReference type="InterPro" id="IPR013083">
    <property type="entry name" value="Znf_RING/FYVE/PHD"/>
</dbReference>
<feature type="compositionally biased region" description="Basic residues" evidence="4">
    <location>
        <begin position="1064"/>
        <end position="1080"/>
    </location>
</feature>
<dbReference type="Proteomes" id="UP000308768">
    <property type="component" value="Unassembled WGS sequence"/>
</dbReference>
<feature type="compositionally biased region" description="Low complexity" evidence="4">
    <location>
        <begin position="112"/>
        <end position="127"/>
    </location>
</feature>
<organism evidence="6 7">
    <name type="scientific">Cryomyces minteri</name>
    <dbReference type="NCBI Taxonomy" id="331657"/>
    <lineage>
        <taxon>Eukaryota</taxon>
        <taxon>Fungi</taxon>
        <taxon>Dikarya</taxon>
        <taxon>Ascomycota</taxon>
        <taxon>Pezizomycotina</taxon>
        <taxon>Dothideomycetes</taxon>
        <taxon>Dothideomycetes incertae sedis</taxon>
        <taxon>Cryomyces</taxon>
    </lineage>
</organism>
<keyword evidence="2" id="KW-0863">Zinc-finger</keyword>
<feature type="compositionally biased region" description="Polar residues" evidence="4">
    <location>
        <begin position="931"/>
        <end position="951"/>
    </location>
</feature>
<feature type="region of interest" description="Disordered" evidence="4">
    <location>
        <begin position="397"/>
        <end position="435"/>
    </location>
</feature>
<evidence type="ECO:0000259" key="5">
    <source>
        <dbReference type="PROSITE" id="PS51805"/>
    </source>
</evidence>
<dbReference type="InterPro" id="IPR019542">
    <property type="entry name" value="Enhancer_polycomb-like_N"/>
</dbReference>
<dbReference type="OrthoDB" id="20839at2759"/>
<dbReference type="PANTHER" id="PTHR13793">
    <property type="entry name" value="PHD FINGER PROTEINS"/>
    <property type="match status" value="1"/>
</dbReference>